<keyword evidence="3" id="KW-0547">Nucleotide-binding</keyword>
<evidence type="ECO:0000256" key="4">
    <source>
        <dbReference type="ARBA" id="ARBA00022840"/>
    </source>
</evidence>
<dbReference type="GO" id="GO:0030256">
    <property type="term" value="C:type I protein secretion system complex"/>
    <property type="evidence" value="ECO:0007669"/>
    <property type="project" value="InterPro"/>
</dbReference>
<dbReference type="SMART" id="SM00382">
    <property type="entry name" value="AAA"/>
    <property type="match status" value="1"/>
</dbReference>
<dbReference type="InterPro" id="IPR011527">
    <property type="entry name" value="ABC1_TM_dom"/>
</dbReference>
<feature type="transmembrane region" description="Helical" evidence="7">
    <location>
        <begin position="29"/>
        <end position="47"/>
    </location>
</feature>
<dbReference type="PROSITE" id="PS00211">
    <property type="entry name" value="ABC_TRANSPORTER_1"/>
    <property type="match status" value="1"/>
</dbReference>
<evidence type="ECO:0000256" key="6">
    <source>
        <dbReference type="ARBA" id="ARBA00023136"/>
    </source>
</evidence>
<dbReference type="Pfam" id="PF00005">
    <property type="entry name" value="ABC_tran"/>
    <property type="match status" value="1"/>
</dbReference>
<dbReference type="GO" id="GO:0034040">
    <property type="term" value="F:ATPase-coupled lipid transmembrane transporter activity"/>
    <property type="evidence" value="ECO:0007669"/>
    <property type="project" value="TreeGrafter"/>
</dbReference>
<feature type="domain" description="ABC transmembrane type-1" evidence="9">
    <location>
        <begin position="28"/>
        <end position="301"/>
    </location>
</feature>
<evidence type="ECO:0000259" key="8">
    <source>
        <dbReference type="PROSITE" id="PS50893"/>
    </source>
</evidence>
<protein>
    <recommendedName>
        <fullName evidence="12">ABC transporter ATPase</fullName>
    </recommendedName>
</protein>
<dbReference type="GO" id="GO:0030253">
    <property type="term" value="P:protein secretion by the type I secretion system"/>
    <property type="evidence" value="ECO:0007669"/>
    <property type="project" value="InterPro"/>
</dbReference>
<dbReference type="PROSITE" id="PS50929">
    <property type="entry name" value="ABC_TM1F"/>
    <property type="match status" value="1"/>
</dbReference>
<dbReference type="PATRIC" id="fig|172044.3.peg.1149"/>
<evidence type="ECO:0000256" key="5">
    <source>
        <dbReference type="ARBA" id="ARBA00022989"/>
    </source>
</evidence>
<evidence type="ECO:0000259" key="9">
    <source>
        <dbReference type="PROSITE" id="PS50929"/>
    </source>
</evidence>
<evidence type="ECO:0008006" key="12">
    <source>
        <dbReference type="Google" id="ProtNLM"/>
    </source>
</evidence>
<dbReference type="SUPFAM" id="SSF90123">
    <property type="entry name" value="ABC transporter transmembrane region"/>
    <property type="match status" value="1"/>
</dbReference>
<dbReference type="NCBIfam" id="TIGR01842">
    <property type="entry name" value="type_I_sec_PrtD"/>
    <property type="match status" value="1"/>
</dbReference>
<feature type="transmembrane region" description="Helical" evidence="7">
    <location>
        <begin position="59"/>
        <end position="79"/>
    </location>
</feature>
<dbReference type="OrthoDB" id="9787557at2"/>
<dbReference type="GO" id="GO:0005524">
    <property type="term" value="F:ATP binding"/>
    <property type="evidence" value="ECO:0007669"/>
    <property type="project" value="UniProtKB-KW"/>
</dbReference>
<dbReference type="PROSITE" id="PS50893">
    <property type="entry name" value="ABC_TRANSPORTER_2"/>
    <property type="match status" value="1"/>
</dbReference>
<reference evidence="10 11" key="1">
    <citation type="journal article" date="2016" name="Front. Microbiol.">
        <title>Genomic Resource of Rice Seed Associated Bacteria.</title>
        <authorList>
            <person name="Midha S."/>
            <person name="Bansal K."/>
            <person name="Sharma S."/>
            <person name="Kumar N."/>
            <person name="Patil P.P."/>
            <person name="Chaudhry V."/>
            <person name="Patil P.B."/>
        </authorList>
    </citation>
    <scope>NUCLEOTIDE SEQUENCE [LARGE SCALE GENOMIC DNA]</scope>
    <source>
        <strain evidence="10 11">NS355</strain>
    </source>
</reference>
<dbReference type="AlphaFoldDB" id="A0A147IUV6"/>
<feature type="domain" description="ABC transporter" evidence="8">
    <location>
        <begin position="331"/>
        <end position="565"/>
    </location>
</feature>
<dbReference type="InterPro" id="IPR003593">
    <property type="entry name" value="AAA+_ATPase"/>
</dbReference>
<evidence type="ECO:0000313" key="11">
    <source>
        <dbReference type="Proteomes" id="UP000073923"/>
    </source>
</evidence>
<dbReference type="GO" id="GO:0016887">
    <property type="term" value="F:ATP hydrolysis activity"/>
    <property type="evidence" value="ECO:0007669"/>
    <property type="project" value="InterPro"/>
</dbReference>
<dbReference type="Pfam" id="PF00664">
    <property type="entry name" value="ABC_membrane"/>
    <property type="match status" value="1"/>
</dbReference>
<keyword evidence="2 7" id="KW-0812">Transmembrane</keyword>
<comment type="caution">
    <text evidence="10">The sequence shown here is derived from an EMBL/GenBank/DDBJ whole genome shotgun (WGS) entry which is preliminary data.</text>
</comment>
<dbReference type="Gene3D" id="1.20.1560.10">
    <property type="entry name" value="ABC transporter type 1, transmembrane domain"/>
    <property type="match status" value="1"/>
</dbReference>
<dbReference type="InterPro" id="IPR010128">
    <property type="entry name" value="ATPase_T1SS_PrtD-like"/>
</dbReference>
<feature type="transmembrane region" description="Helical" evidence="7">
    <location>
        <begin position="146"/>
        <end position="175"/>
    </location>
</feature>
<accession>A0A147IUV6</accession>
<dbReference type="GO" id="GO:0005886">
    <property type="term" value="C:plasma membrane"/>
    <property type="evidence" value="ECO:0007669"/>
    <property type="project" value="UniProtKB-SubCell"/>
</dbReference>
<evidence type="ECO:0000256" key="7">
    <source>
        <dbReference type="SAM" id="Phobius"/>
    </source>
</evidence>
<dbReference type="InterPro" id="IPR039421">
    <property type="entry name" value="Type_1_exporter"/>
</dbReference>
<organism evidence="10 11">
    <name type="scientific">Sphingomonas yabuuchiae</name>
    <dbReference type="NCBI Taxonomy" id="172044"/>
    <lineage>
        <taxon>Bacteria</taxon>
        <taxon>Pseudomonadati</taxon>
        <taxon>Pseudomonadota</taxon>
        <taxon>Alphaproteobacteria</taxon>
        <taxon>Sphingomonadales</taxon>
        <taxon>Sphingomonadaceae</taxon>
        <taxon>Sphingomonas</taxon>
    </lineage>
</organism>
<proteinExistence type="predicted"/>
<gene>
    <name evidence="10" type="ORF">NS355_07020</name>
</gene>
<evidence type="ECO:0000313" key="10">
    <source>
        <dbReference type="EMBL" id="KTT99344.1"/>
    </source>
</evidence>
<keyword evidence="4" id="KW-0067">ATP-binding</keyword>
<dbReference type="InterPro" id="IPR027417">
    <property type="entry name" value="P-loop_NTPase"/>
</dbReference>
<dbReference type="InterPro" id="IPR017871">
    <property type="entry name" value="ABC_transporter-like_CS"/>
</dbReference>
<keyword evidence="6 7" id="KW-0472">Membrane</keyword>
<dbReference type="Gene3D" id="3.40.50.300">
    <property type="entry name" value="P-loop containing nucleotide triphosphate hydrolases"/>
    <property type="match status" value="1"/>
</dbReference>
<dbReference type="PANTHER" id="PTHR24221:SF248">
    <property type="entry name" value="ABC TRANSPORTER TRANSMEMBRANE REGION"/>
    <property type="match status" value="1"/>
</dbReference>
<dbReference type="PANTHER" id="PTHR24221">
    <property type="entry name" value="ATP-BINDING CASSETTE SUB-FAMILY B"/>
    <property type="match status" value="1"/>
</dbReference>
<comment type="subcellular location">
    <subcellularLocation>
        <location evidence="1">Cell membrane</location>
        <topology evidence="1">Multi-pass membrane protein</topology>
    </subcellularLocation>
</comment>
<sequence>MLRLIFSSPTSSTLAQARGACRRYFADAALFSAVVNILYLAPSIYMLQVYDRALPARSGATLAMLTGMFLLAVMTSAALDLLRARLLVRAGERLDHQLARPIMDRLLSARRSEAATAAVLRDFDAARQTLTGAGVMALFDTPWAPIYLVICFLVHPALGALALVGGALLILLSVLNGRATAEPARRALSASQTHYGAIDEMLRGREVAVALGMADGLATRALRHRSESARLQTVAGFTAATYVSITKAARLALQSLALGLGAWLAIRGSVSAGAIFASSLLMARALQPIELVTATWRGIVQSRATYETLDALLAREDSVAPPALPEPTGQIRVEELRVVADPNKPAQAILHGIDFSVEAGEMIVVAGASGSGKSTLLRALAGAIEPQRGSVRLDGADLAHWPVDQRRRAIGYLPQSPTLFRGTLRENIARFDTELADPASTDAGLVRAAQAAGIHDVILRFPQGYDTVIGDGGVTLSAGQAQRVALARALYGDPCVMILDEPNASLDAEGEACLDKAIRALRARKATVIVALHHGSLIAAADRLLVMKDGRIERIGQRTDVADAA</sequence>
<dbReference type="SUPFAM" id="SSF52540">
    <property type="entry name" value="P-loop containing nucleoside triphosphate hydrolases"/>
    <property type="match status" value="1"/>
</dbReference>
<dbReference type="GO" id="GO:0140359">
    <property type="term" value="F:ABC-type transporter activity"/>
    <property type="evidence" value="ECO:0007669"/>
    <property type="project" value="InterPro"/>
</dbReference>
<dbReference type="InterPro" id="IPR036640">
    <property type="entry name" value="ABC1_TM_sf"/>
</dbReference>
<dbReference type="Proteomes" id="UP000073923">
    <property type="component" value="Unassembled WGS sequence"/>
</dbReference>
<evidence type="ECO:0000256" key="1">
    <source>
        <dbReference type="ARBA" id="ARBA00004651"/>
    </source>
</evidence>
<evidence type="ECO:0000256" key="3">
    <source>
        <dbReference type="ARBA" id="ARBA00022741"/>
    </source>
</evidence>
<evidence type="ECO:0000256" key="2">
    <source>
        <dbReference type="ARBA" id="ARBA00022692"/>
    </source>
</evidence>
<dbReference type="InterPro" id="IPR003439">
    <property type="entry name" value="ABC_transporter-like_ATP-bd"/>
</dbReference>
<name>A0A147IUV6_9SPHN</name>
<keyword evidence="5 7" id="KW-1133">Transmembrane helix</keyword>
<dbReference type="EMBL" id="LDTF01000028">
    <property type="protein sequence ID" value="KTT99344.1"/>
    <property type="molecule type" value="Genomic_DNA"/>
</dbReference>
<dbReference type="RefSeq" id="WP_058745056.1">
    <property type="nucleotide sequence ID" value="NZ_LDTF01000028.1"/>
</dbReference>